<reference evidence="1 2" key="1">
    <citation type="journal article" date="2015" name="Front. Microbiol.">
        <title>Genome sequence of the plant growth promoting endophytic yeast Rhodotorula graminis WP1.</title>
        <authorList>
            <person name="Firrincieli A."/>
            <person name="Otillar R."/>
            <person name="Salamov A."/>
            <person name="Schmutz J."/>
            <person name="Khan Z."/>
            <person name="Redman R.S."/>
            <person name="Fleck N.D."/>
            <person name="Lindquist E."/>
            <person name="Grigoriev I.V."/>
            <person name="Doty S.L."/>
        </authorList>
    </citation>
    <scope>NUCLEOTIDE SEQUENCE [LARGE SCALE GENOMIC DNA]</scope>
    <source>
        <strain evidence="1 2">WP1</strain>
    </source>
</reference>
<evidence type="ECO:0008006" key="3">
    <source>
        <dbReference type="Google" id="ProtNLM"/>
    </source>
</evidence>
<dbReference type="Proteomes" id="UP000053890">
    <property type="component" value="Unassembled WGS sequence"/>
</dbReference>
<sequence>MDQQLGSSTSADQHASARTRALVQQLPVDVVALIAYFATSDDGLYTHESADDLRRDATSFARVCRAWRAAGTAAVWREIHLKPDPAPTAMQRHVEAHRHLFVHVKSAVIVGDTRQGYGWGPGPDSMATTSCAVLAACPNLVRLEVHGKYEPPGPFLRALEASIDLAKLENVFLYFPIHDRPTQARAFGVPVVSPIVVFRFLRACKRLQYFFYYGWAEAVSDPVSMPLDRRIKVQTLRLNISSAATSPHDLEAHHHRMRFLMQFDLARLVKFRAHVHLGRDEWWVALRRMVNLEHLALVEEFGFEHGGIDELATYLVDCMHLSRFELYSTRESQVLPDAPSTATHAQLQHLLDSIPHSVTYLILQLPFPVPMVESFADVRLEGALRVMSVAHFDPIELSPTVSSSLYQHPDEDRFDVDLDDFPFYF</sequence>
<keyword evidence="2" id="KW-1185">Reference proteome</keyword>
<dbReference type="AlphaFoldDB" id="A0A194S0J5"/>
<gene>
    <name evidence="1" type="ORF">RHOBADRAFT_54093</name>
</gene>
<proteinExistence type="predicted"/>
<dbReference type="RefSeq" id="XP_018270297.1">
    <property type="nucleotide sequence ID" value="XM_018417147.1"/>
</dbReference>
<dbReference type="GeneID" id="28977595"/>
<protein>
    <recommendedName>
        <fullName evidence="3">F-box domain-containing protein</fullName>
    </recommendedName>
</protein>
<dbReference type="EMBL" id="KQ474080">
    <property type="protein sequence ID" value="KPV74248.1"/>
    <property type="molecule type" value="Genomic_DNA"/>
</dbReference>
<organism evidence="1 2">
    <name type="scientific">Rhodotorula graminis (strain WP1)</name>
    <dbReference type="NCBI Taxonomy" id="578459"/>
    <lineage>
        <taxon>Eukaryota</taxon>
        <taxon>Fungi</taxon>
        <taxon>Dikarya</taxon>
        <taxon>Basidiomycota</taxon>
        <taxon>Pucciniomycotina</taxon>
        <taxon>Microbotryomycetes</taxon>
        <taxon>Sporidiobolales</taxon>
        <taxon>Sporidiobolaceae</taxon>
        <taxon>Rhodotorula</taxon>
    </lineage>
</organism>
<name>A0A194S0J5_RHOGW</name>
<evidence type="ECO:0000313" key="1">
    <source>
        <dbReference type="EMBL" id="KPV74248.1"/>
    </source>
</evidence>
<evidence type="ECO:0000313" key="2">
    <source>
        <dbReference type="Proteomes" id="UP000053890"/>
    </source>
</evidence>
<dbReference type="OrthoDB" id="10546233at2759"/>
<accession>A0A194S0J5</accession>